<feature type="chain" id="PRO_5029903377" evidence="1">
    <location>
        <begin position="24"/>
        <end position="255"/>
    </location>
</feature>
<organism evidence="3 4">
    <name type="scientific">Dimorphilus gyrociliatus</name>
    <dbReference type="NCBI Taxonomy" id="2664684"/>
    <lineage>
        <taxon>Eukaryota</taxon>
        <taxon>Metazoa</taxon>
        <taxon>Spiralia</taxon>
        <taxon>Lophotrochozoa</taxon>
        <taxon>Annelida</taxon>
        <taxon>Polychaeta</taxon>
        <taxon>Polychaeta incertae sedis</taxon>
        <taxon>Dinophilidae</taxon>
        <taxon>Dimorphilus</taxon>
    </lineage>
</organism>
<evidence type="ECO:0000313" key="4">
    <source>
        <dbReference type="Proteomes" id="UP000549394"/>
    </source>
</evidence>
<keyword evidence="1" id="KW-0732">Signal</keyword>
<dbReference type="Proteomes" id="UP000549394">
    <property type="component" value="Unassembled WGS sequence"/>
</dbReference>
<dbReference type="AlphaFoldDB" id="A0A7I8VEF3"/>
<sequence>MKRALNAIVYVFLFSILHKEIDCETRFGYEQIDNLAIEQSVFTYEAENGLESCFQKCSYIYNCYAFAMVDDDCYGYDKSNLAFVEEDDDSTLYIRDSKYIAEGYFAIDQKASAGNDIKILTDTSLSICVRECNKTISCKALAYNFEKNNCWLKDTVRKEEDFTIRPHSVFYTKDFRAFVSKKIYDIHPFHTMKGIIYSKIPNTPVFECANKHCFESADCLGFVYYKGGCYLFNEIVAIIPRQDRFAYTKLDTQLS</sequence>
<feature type="signal peptide" evidence="1">
    <location>
        <begin position="1"/>
        <end position="23"/>
    </location>
</feature>
<dbReference type="InterPro" id="IPR003609">
    <property type="entry name" value="Pan_app"/>
</dbReference>
<keyword evidence="4" id="KW-1185">Reference proteome</keyword>
<accession>A0A7I8VEF3</accession>
<protein>
    <submittedName>
        <fullName evidence="3">DgyrCDS3215</fullName>
    </submittedName>
</protein>
<comment type="caution">
    <text evidence="3">The sequence shown here is derived from an EMBL/GenBank/DDBJ whole genome shotgun (WGS) entry which is preliminary data.</text>
</comment>
<dbReference type="SUPFAM" id="SSF57414">
    <property type="entry name" value="Hairpin loop containing domain-like"/>
    <property type="match status" value="1"/>
</dbReference>
<evidence type="ECO:0000256" key="1">
    <source>
        <dbReference type="SAM" id="SignalP"/>
    </source>
</evidence>
<evidence type="ECO:0000259" key="2">
    <source>
        <dbReference type="PROSITE" id="PS50948"/>
    </source>
</evidence>
<dbReference type="Pfam" id="PF00024">
    <property type="entry name" value="PAN_1"/>
    <property type="match status" value="1"/>
</dbReference>
<dbReference type="Gene3D" id="3.50.4.10">
    <property type="entry name" value="Hepatocyte Growth Factor"/>
    <property type="match status" value="1"/>
</dbReference>
<proteinExistence type="predicted"/>
<reference evidence="3 4" key="1">
    <citation type="submission" date="2020-08" db="EMBL/GenBank/DDBJ databases">
        <authorList>
            <person name="Hejnol A."/>
        </authorList>
    </citation>
    <scope>NUCLEOTIDE SEQUENCE [LARGE SCALE GENOMIC DNA]</scope>
</reference>
<evidence type="ECO:0000313" key="3">
    <source>
        <dbReference type="EMBL" id="CAD5114066.1"/>
    </source>
</evidence>
<gene>
    <name evidence="3" type="ORF">DGYR_LOCUS2957</name>
</gene>
<dbReference type="EMBL" id="CAJFCJ010000005">
    <property type="protein sequence ID" value="CAD5114066.1"/>
    <property type="molecule type" value="Genomic_DNA"/>
</dbReference>
<feature type="domain" description="Apple" evidence="2">
    <location>
        <begin position="23"/>
        <end position="97"/>
    </location>
</feature>
<dbReference type="PROSITE" id="PS50948">
    <property type="entry name" value="PAN"/>
    <property type="match status" value="1"/>
</dbReference>
<name>A0A7I8VEF3_9ANNE</name>